<dbReference type="InterPro" id="IPR058840">
    <property type="entry name" value="AAA_SelU"/>
</dbReference>
<gene>
    <name evidence="3" type="ORF">Mettu_3470</name>
</gene>
<dbReference type="SUPFAM" id="SSF52821">
    <property type="entry name" value="Rhodanese/Cell cycle control phosphatase"/>
    <property type="match status" value="1"/>
</dbReference>
<dbReference type="Pfam" id="PF26341">
    <property type="entry name" value="AAA_SelU"/>
    <property type="match status" value="1"/>
</dbReference>
<dbReference type="InterPro" id="IPR036873">
    <property type="entry name" value="Rhodanese-like_dom_sf"/>
</dbReference>
<dbReference type="PROSITE" id="PS50206">
    <property type="entry name" value="RHODANESE_3"/>
    <property type="match status" value="1"/>
</dbReference>
<dbReference type="eggNOG" id="COG2603">
    <property type="taxonomic scope" value="Bacteria"/>
</dbReference>
<evidence type="ECO:0000259" key="2">
    <source>
        <dbReference type="PROSITE" id="PS50206"/>
    </source>
</evidence>
<accession>G3IZG7</accession>
<dbReference type="Proteomes" id="UP000004664">
    <property type="component" value="Unassembled WGS sequence"/>
</dbReference>
<keyword evidence="1" id="KW-0711">Selenium</keyword>
<dbReference type="HOGENOM" id="CLU_043456_1_0_6"/>
<dbReference type="NCBIfam" id="NF008750">
    <property type="entry name" value="PRK11784.1-2"/>
    <property type="match status" value="1"/>
</dbReference>
<dbReference type="GO" id="GO:0043828">
    <property type="term" value="F:tRNA 2-selenouridine synthase activity"/>
    <property type="evidence" value="ECO:0007669"/>
    <property type="project" value="InterPro"/>
</dbReference>
<evidence type="ECO:0000313" key="3">
    <source>
        <dbReference type="EMBL" id="EGW20339.1"/>
    </source>
</evidence>
<dbReference type="InterPro" id="IPR017582">
    <property type="entry name" value="SelU"/>
</dbReference>
<dbReference type="GO" id="GO:0002098">
    <property type="term" value="P:tRNA wobble uridine modification"/>
    <property type="evidence" value="ECO:0007669"/>
    <property type="project" value="InterPro"/>
</dbReference>
<evidence type="ECO:0000313" key="4">
    <source>
        <dbReference type="Proteomes" id="UP000004664"/>
    </source>
</evidence>
<sequence length="369" mass="41926">MNHHPTLPAAEAFSLLSANNQVAVIDVRSEGEYEKAHFENTLNIPILSDAHRHDVGLTYKTEGSEAAKALGHKLVSGDYKERMIQQWCDSIKSHPRQSALIFCWRGGLRSRLAQDWVYQNGLEVFRVDSGYKGLRHEALKVIENPSPFVVLSGMTGSGKTRLIHRLRHFVDLEALADHRGSAFGAHIGKSQPQQATFENKLAQALYQVPDNFVLEDESPNIGRCHVPDQFYARMVPAPMVMIETPARVRALEIFKEYIQAPFVGGMALYELEAGFAKNVERIRNKLGGLECDNIKTMLSQSFQFDALNEAYADAYLDWIERLLTHYYDKLYIHSLSLKSRKTLFQGTWQDCLDFLVDSQKRTSHQEIDL</sequence>
<feature type="domain" description="Rhodanese" evidence="2">
    <location>
        <begin position="18"/>
        <end position="143"/>
    </location>
</feature>
<dbReference type="AlphaFoldDB" id="G3IZG7"/>
<dbReference type="InterPro" id="IPR001763">
    <property type="entry name" value="Rhodanese-like_dom"/>
</dbReference>
<dbReference type="PANTHER" id="PTHR30401">
    <property type="entry name" value="TRNA 2-SELENOURIDINE SYNTHASE"/>
    <property type="match status" value="1"/>
</dbReference>
<dbReference type="NCBIfam" id="TIGR03167">
    <property type="entry name" value="tRNA_sel_U_synt"/>
    <property type="match status" value="1"/>
</dbReference>
<dbReference type="STRING" id="697282.Mettu_3470"/>
<proteinExistence type="predicted"/>
<reference evidence="3 4" key="1">
    <citation type="submission" date="2011-06" db="EMBL/GenBank/DDBJ databases">
        <title>Genomic sequence of Methylobacter tundripaludum SV96.</title>
        <authorList>
            <consortium name="US DOE Joint Genome Institute"/>
            <person name="Lucas S."/>
            <person name="Han J."/>
            <person name="Lapidus A."/>
            <person name="Cheng J.-F."/>
            <person name="Goodwin L."/>
            <person name="Pitluck S."/>
            <person name="Held B."/>
            <person name="Detter J.C."/>
            <person name="Han C."/>
            <person name="Tapia R."/>
            <person name="Land M."/>
            <person name="Hauser L."/>
            <person name="Kyrpides N."/>
            <person name="Ivanova N."/>
            <person name="Ovchinnikova G."/>
            <person name="Pagani I."/>
            <person name="Klotz M.G."/>
            <person name="Dispirito A.A."/>
            <person name="Murrell J.C."/>
            <person name="Dunfield P."/>
            <person name="Kalyuzhnaya M.G."/>
            <person name="Svenning M."/>
            <person name="Trotsenko Y.A."/>
            <person name="Stein L.Y."/>
            <person name="Woyke T."/>
        </authorList>
    </citation>
    <scope>NUCLEOTIDE SEQUENCE [LARGE SCALE GENOMIC DNA]</scope>
    <source>
        <strain evidence="4">ATCC BAA-1195 / DSM 17260 / SV96</strain>
    </source>
</reference>
<dbReference type="SMART" id="SM00450">
    <property type="entry name" value="RHOD"/>
    <property type="match status" value="1"/>
</dbReference>
<keyword evidence="4" id="KW-1185">Reference proteome</keyword>
<organism evidence="3 4">
    <name type="scientific">Methylobacter tundripaludum (strain ATCC BAA-1195 / DSM 17260 / SV96)</name>
    <dbReference type="NCBI Taxonomy" id="697282"/>
    <lineage>
        <taxon>Bacteria</taxon>
        <taxon>Pseudomonadati</taxon>
        <taxon>Pseudomonadota</taxon>
        <taxon>Gammaproteobacteria</taxon>
        <taxon>Methylococcales</taxon>
        <taxon>Methylococcaceae</taxon>
        <taxon>Methylobacter</taxon>
    </lineage>
</organism>
<name>G3IZG7_METTV</name>
<dbReference type="EMBL" id="JH109153">
    <property type="protein sequence ID" value="EGW20339.1"/>
    <property type="molecule type" value="Genomic_DNA"/>
</dbReference>
<evidence type="ECO:0000256" key="1">
    <source>
        <dbReference type="ARBA" id="ARBA00023266"/>
    </source>
</evidence>
<dbReference type="Gene3D" id="3.40.250.10">
    <property type="entry name" value="Rhodanese-like domain"/>
    <property type="match status" value="1"/>
</dbReference>
<dbReference type="RefSeq" id="WP_006892630.1">
    <property type="nucleotide sequence ID" value="NZ_JH109153.1"/>
</dbReference>
<protein>
    <submittedName>
        <fullName evidence="3">tRNA 2-selenouridine synthase</fullName>
    </submittedName>
</protein>
<dbReference type="PANTHER" id="PTHR30401:SF0">
    <property type="entry name" value="TRNA 2-SELENOURIDINE SYNTHASE"/>
    <property type="match status" value="1"/>
</dbReference>
<dbReference type="OrthoDB" id="9808735at2"/>
<dbReference type="Pfam" id="PF00581">
    <property type="entry name" value="Rhodanese"/>
    <property type="match status" value="1"/>
</dbReference>